<dbReference type="MGI" id="MGI:2385599">
    <property type="gene designation" value="Gtpbp10"/>
</dbReference>
<dbReference type="ExpressionAtlas" id="A0A0G2JF32">
    <property type="expression patterns" value="baseline and differential"/>
</dbReference>
<dbReference type="AGR" id="MGI:2385599"/>
<dbReference type="Bgee" id="ENSMUSG00000040464">
    <property type="expression patterns" value="Expressed in undifferentiated genital tubercle and 65 other cell types or tissues"/>
</dbReference>
<reference evidence="1 3" key="2">
    <citation type="journal article" date="2011" name="PLoS Biol.">
        <title>Modernizing reference genome assemblies.</title>
        <authorList>
            <person name="Church D.M."/>
            <person name="Schneider V.A."/>
            <person name="Graves T."/>
            <person name="Auger K."/>
            <person name="Cunningham F."/>
            <person name="Bouk N."/>
            <person name="Chen H.C."/>
            <person name="Agarwala R."/>
            <person name="McLaren W.M."/>
            <person name="Ritchie G.R."/>
            <person name="Albracht D."/>
            <person name="Kremitzki M."/>
            <person name="Rock S."/>
            <person name="Kotkiewicz H."/>
            <person name="Kremitzki C."/>
            <person name="Wollam A."/>
            <person name="Trani L."/>
            <person name="Fulton L."/>
            <person name="Fulton R."/>
            <person name="Matthews L."/>
            <person name="Whitehead S."/>
            <person name="Chow W."/>
            <person name="Torrance J."/>
            <person name="Dunn M."/>
            <person name="Harden G."/>
            <person name="Threadgold G."/>
            <person name="Wood J."/>
            <person name="Collins J."/>
            <person name="Heath P."/>
            <person name="Griffiths G."/>
            <person name="Pelan S."/>
            <person name="Grafham D."/>
            <person name="Eichler E.E."/>
            <person name="Weinstock G."/>
            <person name="Mardis E.R."/>
            <person name="Wilson R.K."/>
            <person name="Howe K."/>
            <person name="Flicek P."/>
            <person name="Hubbard T."/>
        </authorList>
    </citation>
    <scope>NUCLEOTIDE SEQUENCE [LARGE SCALE GENOMIC DNA]</scope>
    <source>
        <strain evidence="1 3">C57BL/6J</strain>
    </source>
</reference>
<accession>A0A0G2JF32</accession>
<dbReference type="PROSITE" id="PS51257">
    <property type="entry name" value="PROKAR_LIPOPROTEIN"/>
    <property type="match status" value="1"/>
</dbReference>
<protein>
    <submittedName>
        <fullName evidence="1">GTP-binding protein 10 (putative)</fullName>
    </submittedName>
</protein>
<reference evidence="1" key="3">
    <citation type="submission" date="2025-08" db="UniProtKB">
        <authorList>
            <consortium name="Ensembl"/>
        </authorList>
    </citation>
    <scope>IDENTIFICATION</scope>
    <source>
        <strain evidence="1">C57BL/6J</strain>
    </source>
</reference>
<reference evidence="1" key="4">
    <citation type="submission" date="2025-09" db="UniProtKB">
        <authorList>
            <consortium name="Ensembl"/>
        </authorList>
    </citation>
    <scope>IDENTIFICATION</scope>
    <source>
        <strain evidence="1">C57BL/6J</strain>
    </source>
</reference>
<proteinExistence type="predicted"/>
<gene>
    <name evidence="1 2" type="primary">Gtpbp10</name>
</gene>
<dbReference type="Proteomes" id="UP000000589">
    <property type="component" value="Chromosome 5"/>
</dbReference>
<dbReference type="Ensembl" id="ENSMUST00000198799.2">
    <property type="protein sequence ID" value="ENSMUSP00000143003.2"/>
    <property type="gene ID" value="ENSMUSG00000040464.16"/>
</dbReference>
<name>A0A0G2JF32_MOUSE</name>
<reference evidence="1 3" key="1">
    <citation type="journal article" date="2009" name="PLoS Biol.">
        <title>Lineage-specific biology revealed by a finished genome assembly of the mouse.</title>
        <authorList>
            <consortium name="Mouse Genome Sequencing Consortium"/>
            <person name="Church D.M."/>
            <person name="Goodstadt L."/>
            <person name="Hillier L.W."/>
            <person name="Zody M.C."/>
            <person name="Goldstein S."/>
            <person name="She X."/>
            <person name="Bult C.J."/>
            <person name="Agarwala R."/>
            <person name="Cherry J.L."/>
            <person name="DiCuccio M."/>
            <person name="Hlavina W."/>
            <person name="Kapustin Y."/>
            <person name="Meric P."/>
            <person name="Maglott D."/>
            <person name="Birtle Z."/>
            <person name="Marques A.C."/>
            <person name="Graves T."/>
            <person name="Zhou S."/>
            <person name="Teague B."/>
            <person name="Potamousis K."/>
            <person name="Churas C."/>
            <person name="Place M."/>
            <person name="Herschleb J."/>
            <person name="Runnheim R."/>
            <person name="Forrest D."/>
            <person name="Amos-Landgraf J."/>
            <person name="Schwartz D.C."/>
            <person name="Cheng Z."/>
            <person name="Lindblad-Toh K."/>
            <person name="Eichler E.E."/>
            <person name="Ponting C.P."/>
        </authorList>
    </citation>
    <scope>NUCLEOTIDE SEQUENCE [LARGE SCALE GENOMIC DNA]</scope>
    <source>
        <strain evidence="1 3">C57BL/6J</strain>
    </source>
</reference>
<evidence type="ECO:0000313" key="1">
    <source>
        <dbReference type="Ensembl" id="ENSMUSP00000143003.2"/>
    </source>
</evidence>
<evidence type="ECO:0000313" key="2">
    <source>
        <dbReference type="MGI" id="MGI:2385599"/>
    </source>
</evidence>
<dbReference type="Antibodypedia" id="15416">
    <property type="antibodies" value="151 antibodies from 22 providers"/>
</dbReference>
<evidence type="ECO:0000313" key="3">
    <source>
        <dbReference type="Proteomes" id="UP000000589"/>
    </source>
</evidence>
<dbReference type="VEuPathDB" id="HostDB:ENSMUSG00000040464"/>
<organism evidence="1 3">
    <name type="scientific">Mus musculus</name>
    <name type="common">Mouse</name>
    <dbReference type="NCBI Taxonomy" id="10090"/>
    <lineage>
        <taxon>Eukaryota</taxon>
        <taxon>Metazoa</taxon>
        <taxon>Chordata</taxon>
        <taxon>Craniata</taxon>
        <taxon>Vertebrata</taxon>
        <taxon>Euteleostomi</taxon>
        <taxon>Mammalia</taxon>
        <taxon>Eutheria</taxon>
        <taxon>Euarchontoglires</taxon>
        <taxon>Glires</taxon>
        <taxon>Rodentia</taxon>
        <taxon>Myomorpha</taxon>
        <taxon>Muroidea</taxon>
        <taxon>Muridae</taxon>
        <taxon>Murinae</taxon>
        <taxon>Mus</taxon>
        <taxon>Mus</taxon>
    </lineage>
</organism>
<keyword evidence="3" id="KW-1185">Reference proteome</keyword>
<dbReference type="AlphaFoldDB" id="A0A0G2JF32"/>
<dbReference type="GeneTree" id="ENSGT00940000155589"/>
<sequence length="44" mass="4708">MVRCGCALLRKVRDGGLPSFGVFAALLLGCRSSVPVSWEKIVSQ</sequence>